<evidence type="ECO:0000256" key="4">
    <source>
        <dbReference type="ARBA" id="ARBA00023163"/>
    </source>
</evidence>
<keyword evidence="9" id="KW-1185">Reference proteome</keyword>
<dbReference type="GO" id="GO:0003700">
    <property type="term" value="F:DNA-binding transcription factor activity"/>
    <property type="evidence" value="ECO:0007669"/>
    <property type="project" value="InterPro"/>
</dbReference>
<protein>
    <submittedName>
        <fullName evidence="8">WRKY transcription factor 72</fullName>
    </submittedName>
</protein>
<dbReference type="InterPro" id="IPR044810">
    <property type="entry name" value="WRKY_plant"/>
</dbReference>
<comment type="subcellular location">
    <subcellularLocation>
        <location evidence="1">Nucleus</location>
    </subcellularLocation>
</comment>
<sequence>MEVMKSPVVVGGGGGFKEEMKFESNIGVDKVREPGKIGGETTARDGDCSMSSSPNRKDSNNSEQENLVESTRAKIGVVREENERLSMILAQMVKDYQSLKMQFFDIAQQEQSKDSNETIDNDNTIDKPELQVSLSLGTTSNGPKKEEKMNISNKISDEGQLREGLTLGLDCKFEGLKEGSTYTSSKNSFEESKEEEIGLPWPPDRVLKNLRSGEDDILPLAHVKKARVSVRARCDAPTMNDGCQWRKYGQKIAKGNPCPRAYYRCTVAPACPVRKQVQRCAEDMSILITTYEGTHNHSLPFSATAMASTTSAAASMLMSGSSGSSHPTILAPYSASSLTTTTMNFNPTDPSRTSRPLYLPSQSISSTPPHPTITLDLTSTPSSLAPMSSPFNRFPSNYSSVTSRFPSSSFSFSSSESNAPPPPSWGATSNGYLNYQSYGKSPLGSFNQAYMQKKANASTLVTTPTTQHSLTDTIATATKAITADPSFQSALAAAITSIVGGGGHGSQGEGEGMGRHGLKWGEALMAPSSVVSPCVTSFLNRTSAAVAPELNPKQDSLL</sequence>
<dbReference type="AlphaFoldDB" id="A0AAV9A742"/>
<evidence type="ECO:0000259" key="7">
    <source>
        <dbReference type="PROSITE" id="PS50811"/>
    </source>
</evidence>
<keyword evidence="4" id="KW-0804">Transcription</keyword>
<dbReference type="InterPro" id="IPR036576">
    <property type="entry name" value="WRKY_dom_sf"/>
</dbReference>
<keyword evidence="2" id="KW-0805">Transcription regulation</keyword>
<dbReference type="PANTHER" id="PTHR31429">
    <property type="entry name" value="WRKY TRANSCRIPTION FACTOR 36-RELATED"/>
    <property type="match status" value="1"/>
</dbReference>
<evidence type="ECO:0000313" key="8">
    <source>
        <dbReference type="EMBL" id="KAK1259979.1"/>
    </source>
</evidence>
<proteinExistence type="predicted"/>
<evidence type="ECO:0000256" key="3">
    <source>
        <dbReference type="ARBA" id="ARBA00023125"/>
    </source>
</evidence>
<dbReference type="SMART" id="SM00774">
    <property type="entry name" value="WRKY"/>
    <property type="match status" value="1"/>
</dbReference>
<organism evidence="8 9">
    <name type="scientific">Acorus gramineus</name>
    <name type="common">Dwarf sweet flag</name>
    <dbReference type="NCBI Taxonomy" id="55184"/>
    <lineage>
        <taxon>Eukaryota</taxon>
        <taxon>Viridiplantae</taxon>
        <taxon>Streptophyta</taxon>
        <taxon>Embryophyta</taxon>
        <taxon>Tracheophyta</taxon>
        <taxon>Spermatophyta</taxon>
        <taxon>Magnoliopsida</taxon>
        <taxon>Liliopsida</taxon>
        <taxon>Acoraceae</taxon>
        <taxon>Acorus</taxon>
    </lineage>
</organism>
<dbReference type="FunFam" id="2.20.25.80:FF:000002">
    <property type="entry name" value="probable WRKY transcription factor 31"/>
    <property type="match status" value="1"/>
</dbReference>
<gene>
    <name evidence="8" type="ORF">QJS04_geneDACA021410</name>
</gene>
<keyword evidence="5" id="KW-0539">Nucleus</keyword>
<evidence type="ECO:0000256" key="5">
    <source>
        <dbReference type="ARBA" id="ARBA00023242"/>
    </source>
</evidence>
<dbReference type="Proteomes" id="UP001179952">
    <property type="component" value="Unassembled WGS sequence"/>
</dbReference>
<feature type="domain" description="WRKY" evidence="7">
    <location>
        <begin position="234"/>
        <end position="300"/>
    </location>
</feature>
<evidence type="ECO:0000256" key="6">
    <source>
        <dbReference type="SAM" id="MobiDB-lite"/>
    </source>
</evidence>
<dbReference type="GO" id="GO:0005634">
    <property type="term" value="C:nucleus"/>
    <property type="evidence" value="ECO:0007669"/>
    <property type="project" value="UniProtKB-SubCell"/>
</dbReference>
<feature type="region of interest" description="Disordered" evidence="6">
    <location>
        <begin position="362"/>
        <end position="381"/>
    </location>
</feature>
<accession>A0AAV9A742</accession>
<reference evidence="8" key="1">
    <citation type="journal article" date="2023" name="Nat. Commun.">
        <title>Diploid and tetraploid genomes of Acorus and the evolution of monocots.</title>
        <authorList>
            <person name="Ma L."/>
            <person name="Liu K.W."/>
            <person name="Li Z."/>
            <person name="Hsiao Y.Y."/>
            <person name="Qi Y."/>
            <person name="Fu T."/>
            <person name="Tang G.D."/>
            <person name="Zhang D."/>
            <person name="Sun W.H."/>
            <person name="Liu D.K."/>
            <person name="Li Y."/>
            <person name="Chen G.Z."/>
            <person name="Liu X.D."/>
            <person name="Liao X.Y."/>
            <person name="Jiang Y.T."/>
            <person name="Yu X."/>
            <person name="Hao Y."/>
            <person name="Huang J."/>
            <person name="Zhao X.W."/>
            <person name="Ke S."/>
            <person name="Chen Y.Y."/>
            <person name="Wu W.L."/>
            <person name="Hsu J.L."/>
            <person name="Lin Y.F."/>
            <person name="Huang M.D."/>
            <person name="Li C.Y."/>
            <person name="Huang L."/>
            <person name="Wang Z.W."/>
            <person name="Zhao X."/>
            <person name="Zhong W.Y."/>
            <person name="Peng D.H."/>
            <person name="Ahmad S."/>
            <person name="Lan S."/>
            <person name="Zhang J.S."/>
            <person name="Tsai W.C."/>
            <person name="Van de Peer Y."/>
            <person name="Liu Z.J."/>
        </authorList>
    </citation>
    <scope>NUCLEOTIDE SEQUENCE</scope>
    <source>
        <strain evidence="8">SCP</strain>
    </source>
</reference>
<dbReference type="InterPro" id="IPR003657">
    <property type="entry name" value="WRKY_dom"/>
</dbReference>
<dbReference type="Gene3D" id="2.20.25.80">
    <property type="entry name" value="WRKY domain"/>
    <property type="match status" value="1"/>
</dbReference>
<evidence type="ECO:0000256" key="1">
    <source>
        <dbReference type="ARBA" id="ARBA00004123"/>
    </source>
</evidence>
<feature type="region of interest" description="Disordered" evidence="6">
    <location>
        <begin position="21"/>
        <end position="68"/>
    </location>
</feature>
<dbReference type="GO" id="GO:0043565">
    <property type="term" value="F:sequence-specific DNA binding"/>
    <property type="evidence" value="ECO:0007669"/>
    <property type="project" value="InterPro"/>
</dbReference>
<dbReference type="EMBL" id="JAUJYN010000012">
    <property type="protein sequence ID" value="KAK1259979.1"/>
    <property type="molecule type" value="Genomic_DNA"/>
</dbReference>
<dbReference type="Pfam" id="PF03106">
    <property type="entry name" value="WRKY"/>
    <property type="match status" value="1"/>
</dbReference>
<dbReference type="PANTHER" id="PTHR31429:SF24">
    <property type="entry name" value="WRKY TRANSCRIPTION FACTOR 72-RELATED"/>
    <property type="match status" value="1"/>
</dbReference>
<comment type="caution">
    <text evidence="8">The sequence shown here is derived from an EMBL/GenBank/DDBJ whole genome shotgun (WGS) entry which is preliminary data.</text>
</comment>
<evidence type="ECO:0000256" key="2">
    <source>
        <dbReference type="ARBA" id="ARBA00023015"/>
    </source>
</evidence>
<keyword evidence="3" id="KW-0238">DNA-binding</keyword>
<reference evidence="8" key="2">
    <citation type="submission" date="2023-06" db="EMBL/GenBank/DDBJ databases">
        <authorList>
            <person name="Ma L."/>
            <person name="Liu K.-W."/>
            <person name="Li Z."/>
            <person name="Hsiao Y.-Y."/>
            <person name="Qi Y."/>
            <person name="Fu T."/>
            <person name="Tang G."/>
            <person name="Zhang D."/>
            <person name="Sun W.-H."/>
            <person name="Liu D.-K."/>
            <person name="Li Y."/>
            <person name="Chen G.-Z."/>
            <person name="Liu X.-D."/>
            <person name="Liao X.-Y."/>
            <person name="Jiang Y.-T."/>
            <person name="Yu X."/>
            <person name="Hao Y."/>
            <person name="Huang J."/>
            <person name="Zhao X.-W."/>
            <person name="Ke S."/>
            <person name="Chen Y.-Y."/>
            <person name="Wu W.-L."/>
            <person name="Hsu J.-L."/>
            <person name="Lin Y.-F."/>
            <person name="Huang M.-D."/>
            <person name="Li C.-Y."/>
            <person name="Huang L."/>
            <person name="Wang Z.-W."/>
            <person name="Zhao X."/>
            <person name="Zhong W.-Y."/>
            <person name="Peng D.-H."/>
            <person name="Ahmad S."/>
            <person name="Lan S."/>
            <person name="Zhang J.-S."/>
            <person name="Tsai W.-C."/>
            <person name="Van De Peer Y."/>
            <person name="Liu Z.-J."/>
        </authorList>
    </citation>
    <scope>NUCLEOTIDE SEQUENCE</scope>
    <source>
        <strain evidence="8">SCP</strain>
        <tissue evidence="8">Leaves</tissue>
    </source>
</reference>
<evidence type="ECO:0000313" key="9">
    <source>
        <dbReference type="Proteomes" id="UP001179952"/>
    </source>
</evidence>
<name>A0AAV9A742_ACOGR</name>
<dbReference type="PROSITE" id="PS50811">
    <property type="entry name" value="WRKY"/>
    <property type="match status" value="1"/>
</dbReference>
<dbReference type="SUPFAM" id="SSF118290">
    <property type="entry name" value="WRKY DNA-binding domain"/>
    <property type="match status" value="1"/>
</dbReference>